<evidence type="ECO:0000256" key="1">
    <source>
        <dbReference type="ARBA" id="ARBA00004123"/>
    </source>
</evidence>
<evidence type="ECO:0000256" key="3">
    <source>
        <dbReference type="ARBA" id="ARBA00015316"/>
    </source>
</evidence>
<reference evidence="9" key="1">
    <citation type="journal article" date="2020" name="Stud. Mycol.">
        <title>101 Dothideomycetes genomes: a test case for predicting lifestyles and emergence of pathogens.</title>
        <authorList>
            <person name="Haridas S."/>
            <person name="Albert R."/>
            <person name="Binder M."/>
            <person name="Bloem J."/>
            <person name="Labutti K."/>
            <person name="Salamov A."/>
            <person name="Andreopoulos B."/>
            <person name="Baker S."/>
            <person name="Barry K."/>
            <person name="Bills G."/>
            <person name="Bluhm B."/>
            <person name="Cannon C."/>
            <person name="Castanera R."/>
            <person name="Culley D."/>
            <person name="Daum C."/>
            <person name="Ezra D."/>
            <person name="Gonzalez J."/>
            <person name="Henrissat B."/>
            <person name="Kuo A."/>
            <person name="Liang C."/>
            <person name="Lipzen A."/>
            <person name="Lutzoni F."/>
            <person name="Magnuson J."/>
            <person name="Mondo S."/>
            <person name="Nolan M."/>
            <person name="Ohm R."/>
            <person name="Pangilinan J."/>
            <person name="Park H.-J."/>
            <person name="Ramirez L."/>
            <person name="Alfaro M."/>
            <person name="Sun H."/>
            <person name="Tritt A."/>
            <person name="Yoshinaga Y."/>
            <person name="Zwiers L.-H."/>
            <person name="Turgeon B."/>
            <person name="Goodwin S."/>
            <person name="Spatafora J."/>
            <person name="Crous P."/>
            <person name="Grigoriev I."/>
        </authorList>
    </citation>
    <scope>NUCLEOTIDE SEQUENCE</scope>
    <source>
        <strain evidence="9">CBS 110217</strain>
    </source>
</reference>
<dbReference type="PANTHER" id="PTHR15840:SF10">
    <property type="entry name" value="EKC_KEOPS COMPLEX SUBUNIT TPRKB"/>
    <property type="match status" value="1"/>
</dbReference>
<keyword evidence="5" id="KW-0819">tRNA processing</keyword>
<evidence type="ECO:0000256" key="6">
    <source>
        <dbReference type="ARBA" id="ARBA00023242"/>
    </source>
</evidence>
<dbReference type="InterPro" id="IPR013926">
    <property type="entry name" value="CGI121/TPRKB"/>
</dbReference>
<comment type="similarity">
    <text evidence="2 8">Belongs to the CGI121/TPRKB family.</text>
</comment>
<evidence type="ECO:0000256" key="5">
    <source>
        <dbReference type="ARBA" id="ARBA00022694"/>
    </source>
</evidence>
<name>A0A9P4H471_9PLEO</name>
<keyword evidence="10" id="KW-1185">Reference proteome</keyword>
<evidence type="ECO:0000313" key="9">
    <source>
        <dbReference type="EMBL" id="KAF2027716.1"/>
    </source>
</evidence>
<dbReference type="SUPFAM" id="SSF143870">
    <property type="entry name" value="PF0523-like"/>
    <property type="match status" value="1"/>
</dbReference>
<sequence>MAQVQTFALPHYEAYPVHVALFQDVRNAAFLRSQLLEANLDFDYAFLDAEMILTPHHLLNATFLALHAILTNRQKTRTPHSELVFRLSPNNNIGESYKKFGLSDATTCLIAVKLPLRSSTSDGKDWILDEAITNDSVSKHLGDVVEGTSVTISDGGEELGYRCDVQKIRKMYKLGDGAKKGKKGVVANGDAEKNEKREMESVILGIMTLKGS</sequence>
<keyword evidence="6 8" id="KW-0539">Nucleus</keyword>
<comment type="function">
    <text evidence="7">Component of the EKC/KEOPS complex that is required for the formation of a threonylcarbamoyl group on adenosine at position 37 (t(6)A37) in tRNAs that read codons beginning with adenine. The complex is probably involved in the transfer of the threonylcarbamoyl moiety of threonylcarbamoyl-AMP (TC-AMP) to the N6 group of A37. CGI121 acts as an allosteric effector that regulates the t(6)A activity of the complex. The EKC/KEOPS complex also promotes both telomere uncapping and telomere elongation. The complex is required for efficient recruitment of transcriptional coactivators. CGI121 is not required for tRNA modification.</text>
</comment>
<gene>
    <name evidence="9" type="ORF">EK21DRAFT_102307</name>
</gene>
<dbReference type="Proteomes" id="UP000799777">
    <property type="component" value="Unassembled WGS sequence"/>
</dbReference>
<dbReference type="GO" id="GO:0005634">
    <property type="term" value="C:nucleus"/>
    <property type="evidence" value="ECO:0007669"/>
    <property type="project" value="UniProtKB-SubCell"/>
</dbReference>
<evidence type="ECO:0000313" key="10">
    <source>
        <dbReference type="Proteomes" id="UP000799777"/>
    </source>
</evidence>
<dbReference type="GO" id="GO:0005829">
    <property type="term" value="C:cytosol"/>
    <property type="evidence" value="ECO:0007669"/>
    <property type="project" value="TreeGrafter"/>
</dbReference>
<evidence type="ECO:0000256" key="8">
    <source>
        <dbReference type="RuleBase" id="RU004398"/>
    </source>
</evidence>
<evidence type="ECO:0000256" key="4">
    <source>
        <dbReference type="ARBA" id="ARBA00016009"/>
    </source>
</evidence>
<evidence type="ECO:0000256" key="2">
    <source>
        <dbReference type="ARBA" id="ARBA00005546"/>
    </source>
</evidence>
<dbReference type="AlphaFoldDB" id="A0A9P4H471"/>
<dbReference type="GO" id="GO:0000408">
    <property type="term" value="C:EKC/KEOPS complex"/>
    <property type="evidence" value="ECO:0007669"/>
    <property type="project" value="TreeGrafter"/>
</dbReference>
<accession>A0A9P4H471</accession>
<protein>
    <recommendedName>
        <fullName evidence="4">EKC/KEOPS complex subunit CGI121</fullName>
    </recommendedName>
    <alternativeName>
        <fullName evidence="3">EKC/KEOPS complex subunit cgi121</fullName>
    </alternativeName>
</protein>
<dbReference type="Gene3D" id="3.30.2380.10">
    <property type="entry name" value="CGI121/TPRKB"/>
    <property type="match status" value="1"/>
</dbReference>
<evidence type="ECO:0000256" key="7">
    <source>
        <dbReference type="ARBA" id="ARBA00025043"/>
    </source>
</evidence>
<organism evidence="9 10">
    <name type="scientific">Setomelanomma holmii</name>
    <dbReference type="NCBI Taxonomy" id="210430"/>
    <lineage>
        <taxon>Eukaryota</taxon>
        <taxon>Fungi</taxon>
        <taxon>Dikarya</taxon>
        <taxon>Ascomycota</taxon>
        <taxon>Pezizomycotina</taxon>
        <taxon>Dothideomycetes</taxon>
        <taxon>Pleosporomycetidae</taxon>
        <taxon>Pleosporales</taxon>
        <taxon>Pleosporineae</taxon>
        <taxon>Phaeosphaeriaceae</taxon>
        <taxon>Setomelanomma</taxon>
    </lineage>
</organism>
<dbReference type="EMBL" id="ML978222">
    <property type="protein sequence ID" value="KAF2027716.1"/>
    <property type="molecule type" value="Genomic_DNA"/>
</dbReference>
<dbReference type="InterPro" id="IPR036504">
    <property type="entry name" value="CGI121/TPRKB_sf"/>
</dbReference>
<proteinExistence type="inferred from homology"/>
<comment type="subcellular location">
    <subcellularLocation>
        <location evidence="1">Nucleus</location>
    </subcellularLocation>
</comment>
<dbReference type="Pfam" id="PF08617">
    <property type="entry name" value="CGI-121"/>
    <property type="match status" value="1"/>
</dbReference>
<dbReference type="OrthoDB" id="329139at2759"/>
<comment type="caution">
    <text evidence="9">The sequence shown here is derived from an EMBL/GenBank/DDBJ whole genome shotgun (WGS) entry which is preliminary data.</text>
</comment>
<dbReference type="PANTHER" id="PTHR15840">
    <property type="entry name" value="CGI-121 FAMILY MEMBER"/>
    <property type="match status" value="1"/>
</dbReference>
<dbReference type="GO" id="GO:0002949">
    <property type="term" value="P:tRNA threonylcarbamoyladenosine modification"/>
    <property type="evidence" value="ECO:0007669"/>
    <property type="project" value="TreeGrafter"/>
</dbReference>